<evidence type="ECO:0000313" key="5">
    <source>
        <dbReference type="EMBL" id="MFA0811317.1"/>
    </source>
</evidence>
<evidence type="ECO:0000256" key="4">
    <source>
        <dbReference type="RuleBase" id="RU000363"/>
    </source>
</evidence>
<dbReference type="PANTHER" id="PTHR43391">
    <property type="entry name" value="RETINOL DEHYDROGENASE-RELATED"/>
    <property type="match status" value="1"/>
</dbReference>
<dbReference type="InterPro" id="IPR002347">
    <property type="entry name" value="SDR_fam"/>
</dbReference>
<dbReference type="SUPFAM" id="SSF51735">
    <property type="entry name" value="NAD(P)-binding Rossmann-fold domains"/>
    <property type="match status" value="1"/>
</dbReference>
<comment type="similarity">
    <text evidence="1 4">Belongs to the short-chain dehydrogenases/reductases (SDR) family.</text>
</comment>
<dbReference type="Pfam" id="PF00106">
    <property type="entry name" value="adh_short"/>
    <property type="match status" value="1"/>
</dbReference>
<proteinExistence type="inferred from homology"/>
<keyword evidence="3 5" id="KW-0560">Oxidoreductase</keyword>
<evidence type="ECO:0000256" key="3">
    <source>
        <dbReference type="ARBA" id="ARBA00023002"/>
    </source>
</evidence>
<dbReference type="Proteomes" id="UP001569428">
    <property type="component" value="Unassembled WGS sequence"/>
</dbReference>
<dbReference type="CDD" id="cd05233">
    <property type="entry name" value="SDR_c"/>
    <property type="match status" value="1"/>
</dbReference>
<dbReference type="GO" id="GO:0016491">
    <property type="term" value="F:oxidoreductase activity"/>
    <property type="evidence" value="ECO:0007669"/>
    <property type="project" value="UniProtKB-KW"/>
</dbReference>
<dbReference type="EMBL" id="JBGMEK010000019">
    <property type="protein sequence ID" value="MFA0811317.1"/>
    <property type="molecule type" value="Genomic_DNA"/>
</dbReference>
<keyword evidence="6" id="KW-1185">Reference proteome</keyword>
<dbReference type="PANTHER" id="PTHR43391:SF14">
    <property type="entry name" value="DEHYDROGENASE_REDUCTASE SDR FAMILY PROTEIN 7-LIKE"/>
    <property type="match status" value="1"/>
</dbReference>
<accession>A0ABV4NZ61</accession>
<dbReference type="RefSeq" id="WP_371838885.1">
    <property type="nucleotide sequence ID" value="NZ_JBGMEK010000019.1"/>
</dbReference>
<sequence length="275" mass="29756">MNLSGKVAVITGAGSGIGQALAIALAKKGMKLVLAGFNLSRLESTEKMILEHGAECLCVRADVSKLEDVQNISDKAIERFGRVHLLGNVAGVGPFGTVAETSIEEWRWVLSVNLWGPICGVHVILPHMENQGEGYILSVASESGLYGMGFIGAYNVSKFGVIGLMQSLERDLRASRSAVKTSVFCPGAVKTNILDYTRDQPQEMIGKHCESGSLKEFKTKVEQVVAEGMAPKEAARIIIDGIEQDQFWIFSHSYVAETALRQAEAMVKNNSLIDL</sequence>
<evidence type="ECO:0000256" key="1">
    <source>
        <dbReference type="ARBA" id="ARBA00006484"/>
    </source>
</evidence>
<dbReference type="Gene3D" id="3.40.50.720">
    <property type="entry name" value="NAD(P)-binding Rossmann-like Domain"/>
    <property type="match status" value="1"/>
</dbReference>
<organism evidence="5 6">
    <name type="scientific">Microbulbifer epialgicus</name>
    <dbReference type="NCBI Taxonomy" id="393907"/>
    <lineage>
        <taxon>Bacteria</taxon>
        <taxon>Pseudomonadati</taxon>
        <taxon>Pseudomonadota</taxon>
        <taxon>Gammaproteobacteria</taxon>
        <taxon>Cellvibrionales</taxon>
        <taxon>Microbulbiferaceae</taxon>
        <taxon>Microbulbifer</taxon>
    </lineage>
</organism>
<protein>
    <submittedName>
        <fullName evidence="5">SDR family NAD(P)-dependent oxidoreductase</fullName>
        <ecNumber evidence="5">1.-.-.-</ecNumber>
    </submittedName>
</protein>
<evidence type="ECO:0000313" key="6">
    <source>
        <dbReference type="Proteomes" id="UP001569428"/>
    </source>
</evidence>
<dbReference type="InterPro" id="IPR036291">
    <property type="entry name" value="NAD(P)-bd_dom_sf"/>
</dbReference>
<evidence type="ECO:0000256" key="2">
    <source>
        <dbReference type="ARBA" id="ARBA00022857"/>
    </source>
</evidence>
<name>A0ABV4NZ61_9GAMM</name>
<gene>
    <name evidence="5" type="ORF">ACCI49_10335</name>
</gene>
<comment type="caution">
    <text evidence="5">The sequence shown here is derived from an EMBL/GenBank/DDBJ whole genome shotgun (WGS) entry which is preliminary data.</text>
</comment>
<dbReference type="EC" id="1.-.-.-" evidence="5"/>
<dbReference type="PRINTS" id="PR00080">
    <property type="entry name" value="SDRFAMILY"/>
</dbReference>
<reference evidence="5 6" key="1">
    <citation type="submission" date="2024-08" db="EMBL/GenBank/DDBJ databases">
        <authorList>
            <person name="Ishaq N."/>
        </authorList>
    </citation>
    <scope>NUCLEOTIDE SEQUENCE [LARGE SCALE GENOMIC DNA]</scope>
    <source>
        <strain evidence="5 6">DSM 18651</strain>
    </source>
</reference>
<keyword evidence="2" id="KW-0521">NADP</keyword>
<dbReference type="PRINTS" id="PR00081">
    <property type="entry name" value="GDHRDH"/>
</dbReference>